<accession>A0A2K1J028</accession>
<evidence type="ECO:0000313" key="1">
    <source>
        <dbReference type="EMBL" id="PNR34883.1"/>
    </source>
</evidence>
<dbReference type="EnsemblPlants" id="Pp3c18_5970V3.1">
    <property type="protein sequence ID" value="Pp3c18_5970V3.1"/>
    <property type="gene ID" value="Pp3c18_5970"/>
</dbReference>
<name>A0A2K1J028_PHYPA</name>
<proteinExistence type="predicted"/>
<evidence type="ECO:0000313" key="2">
    <source>
        <dbReference type="EnsemblPlants" id="Pp3c18_5970V3.1"/>
    </source>
</evidence>
<organism evidence="1">
    <name type="scientific">Physcomitrium patens</name>
    <name type="common">Spreading-leaved earth moss</name>
    <name type="synonym">Physcomitrella patens</name>
    <dbReference type="NCBI Taxonomy" id="3218"/>
    <lineage>
        <taxon>Eukaryota</taxon>
        <taxon>Viridiplantae</taxon>
        <taxon>Streptophyta</taxon>
        <taxon>Embryophyta</taxon>
        <taxon>Bryophyta</taxon>
        <taxon>Bryophytina</taxon>
        <taxon>Bryopsida</taxon>
        <taxon>Funariidae</taxon>
        <taxon>Funariales</taxon>
        <taxon>Funariaceae</taxon>
        <taxon>Physcomitrium</taxon>
    </lineage>
</organism>
<sequence>MLLLLCHQRSLEIEEAEAVAHPTGVVFSKCCVEAAYTSKATWPCHVPLSANDRPTSWSSNAVFLDSSSVIVGASAKSWEVSDGLLISSSIPGVVRRDCKSVLLSESKLFNSAFYIYVEINVDFFRVMRVTVLFGRWMNWDVELARWAMDCKPEGQEGLRSVELAEARSWLNCIQALETIGHLKRACLRDLITVSLQSWQELSRLTFCFQSPIDKPPAHMSQCIAEIFFGSHGCKSLD</sequence>
<dbReference type="Proteomes" id="UP000006727">
    <property type="component" value="Chromosome 18"/>
</dbReference>
<dbReference type="EMBL" id="ABEU02000018">
    <property type="protein sequence ID" value="PNR34883.1"/>
    <property type="molecule type" value="Genomic_DNA"/>
</dbReference>
<reference evidence="1 3" key="2">
    <citation type="journal article" date="2018" name="Plant J.">
        <title>The Physcomitrella patens chromosome-scale assembly reveals moss genome structure and evolution.</title>
        <authorList>
            <person name="Lang D."/>
            <person name="Ullrich K.K."/>
            <person name="Murat F."/>
            <person name="Fuchs J."/>
            <person name="Jenkins J."/>
            <person name="Haas F.B."/>
            <person name="Piednoel M."/>
            <person name="Gundlach H."/>
            <person name="Van Bel M."/>
            <person name="Meyberg R."/>
            <person name="Vives C."/>
            <person name="Morata J."/>
            <person name="Symeonidi A."/>
            <person name="Hiss M."/>
            <person name="Muchero W."/>
            <person name="Kamisugi Y."/>
            <person name="Saleh O."/>
            <person name="Blanc G."/>
            <person name="Decker E.L."/>
            <person name="van Gessel N."/>
            <person name="Grimwood J."/>
            <person name="Hayes R.D."/>
            <person name="Graham S.W."/>
            <person name="Gunter L.E."/>
            <person name="McDaniel S.F."/>
            <person name="Hoernstein S.N.W."/>
            <person name="Larsson A."/>
            <person name="Li F.W."/>
            <person name="Perroud P.F."/>
            <person name="Phillips J."/>
            <person name="Ranjan P."/>
            <person name="Rokshar D.S."/>
            <person name="Rothfels C.J."/>
            <person name="Schneider L."/>
            <person name="Shu S."/>
            <person name="Stevenson D.W."/>
            <person name="Thummler F."/>
            <person name="Tillich M."/>
            <person name="Villarreal Aguilar J.C."/>
            <person name="Widiez T."/>
            <person name="Wong G.K."/>
            <person name="Wymore A."/>
            <person name="Zhang Y."/>
            <person name="Zimmer A.D."/>
            <person name="Quatrano R.S."/>
            <person name="Mayer K.F.X."/>
            <person name="Goodstein D."/>
            <person name="Casacuberta J.M."/>
            <person name="Vandepoele K."/>
            <person name="Reski R."/>
            <person name="Cuming A.C."/>
            <person name="Tuskan G.A."/>
            <person name="Maumus F."/>
            <person name="Salse J."/>
            <person name="Schmutz J."/>
            <person name="Rensing S.A."/>
        </authorList>
    </citation>
    <scope>NUCLEOTIDE SEQUENCE [LARGE SCALE GENOMIC DNA]</scope>
    <source>
        <strain evidence="2 3">cv. Gransden 2004</strain>
    </source>
</reference>
<keyword evidence="3" id="KW-1185">Reference proteome</keyword>
<dbReference type="PaxDb" id="3218-PP1S185_31V6.1"/>
<dbReference type="Gramene" id="Pp3c18_5970V3.1">
    <property type="protein sequence ID" value="Pp3c18_5970V3.1"/>
    <property type="gene ID" value="Pp3c18_5970"/>
</dbReference>
<reference evidence="2" key="3">
    <citation type="submission" date="2020-12" db="UniProtKB">
        <authorList>
            <consortium name="EnsemblPlants"/>
        </authorList>
    </citation>
    <scope>IDENTIFICATION</scope>
</reference>
<evidence type="ECO:0000313" key="3">
    <source>
        <dbReference type="Proteomes" id="UP000006727"/>
    </source>
</evidence>
<dbReference type="InParanoid" id="A0A2K1J028"/>
<reference evidence="1 3" key="1">
    <citation type="journal article" date="2008" name="Science">
        <title>The Physcomitrella genome reveals evolutionary insights into the conquest of land by plants.</title>
        <authorList>
            <person name="Rensing S."/>
            <person name="Lang D."/>
            <person name="Zimmer A."/>
            <person name="Terry A."/>
            <person name="Salamov A."/>
            <person name="Shapiro H."/>
            <person name="Nishiyama T."/>
            <person name="Perroud P.-F."/>
            <person name="Lindquist E."/>
            <person name="Kamisugi Y."/>
            <person name="Tanahashi T."/>
            <person name="Sakakibara K."/>
            <person name="Fujita T."/>
            <person name="Oishi K."/>
            <person name="Shin-I T."/>
            <person name="Kuroki Y."/>
            <person name="Toyoda A."/>
            <person name="Suzuki Y."/>
            <person name="Hashimoto A."/>
            <person name="Yamaguchi K."/>
            <person name="Sugano A."/>
            <person name="Kohara Y."/>
            <person name="Fujiyama A."/>
            <person name="Anterola A."/>
            <person name="Aoki S."/>
            <person name="Ashton N."/>
            <person name="Barbazuk W.B."/>
            <person name="Barker E."/>
            <person name="Bennetzen J."/>
            <person name="Bezanilla M."/>
            <person name="Blankenship R."/>
            <person name="Cho S.H."/>
            <person name="Dutcher S."/>
            <person name="Estelle M."/>
            <person name="Fawcett J.A."/>
            <person name="Gundlach H."/>
            <person name="Hanada K."/>
            <person name="Heyl A."/>
            <person name="Hicks K.A."/>
            <person name="Hugh J."/>
            <person name="Lohr M."/>
            <person name="Mayer K."/>
            <person name="Melkozernov A."/>
            <person name="Murata T."/>
            <person name="Nelson D."/>
            <person name="Pils B."/>
            <person name="Prigge M."/>
            <person name="Reiss B."/>
            <person name="Renner T."/>
            <person name="Rombauts S."/>
            <person name="Rushton P."/>
            <person name="Sanderfoot A."/>
            <person name="Schween G."/>
            <person name="Shiu S.-H."/>
            <person name="Stueber K."/>
            <person name="Theodoulou F.L."/>
            <person name="Tu H."/>
            <person name="Van de Peer Y."/>
            <person name="Verrier P.J."/>
            <person name="Waters E."/>
            <person name="Wood A."/>
            <person name="Yang L."/>
            <person name="Cove D."/>
            <person name="Cuming A."/>
            <person name="Hasebe M."/>
            <person name="Lucas S."/>
            <person name="Mishler D.B."/>
            <person name="Reski R."/>
            <person name="Grigoriev I."/>
            <person name="Quatrano R.S."/>
            <person name="Boore J.L."/>
        </authorList>
    </citation>
    <scope>NUCLEOTIDE SEQUENCE [LARGE SCALE GENOMIC DNA]</scope>
    <source>
        <strain evidence="2 3">cv. Gransden 2004</strain>
    </source>
</reference>
<protein>
    <submittedName>
        <fullName evidence="1 2">Uncharacterized protein</fullName>
    </submittedName>
</protein>
<dbReference type="AlphaFoldDB" id="A0A2K1J028"/>
<gene>
    <name evidence="1" type="ORF">PHYPA_022781</name>
</gene>